<dbReference type="PROSITE" id="PS52029">
    <property type="entry name" value="LD_TPASE"/>
    <property type="match status" value="1"/>
</dbReference>
<feature type="active site" description="Nucleophile" evidence="7">
    <location>
        <position position="407"/>
    </location>
</feature>
<evidence type="ECO:0000256" key="7">
    <source>
        <dbReference type="PROSITE-ProRule" id="PRU01373"/>
    </source>
</evidence>
<dbReference type="SUPFAM" id="SSF141523">
    <property type="entry name" value="L,D-transpeptidase catalytic domain-like"/>
    <property type="match status" value="1"/>
</dbReference>
<dbReference type="GO" id="GO:0071555">
    <property type="term" value="P:cell wall organization"/>
    <property type="evidence" value="ECO:0007669"/>
    <property type="project" value="UniProtKB-UniRule"/>
</dbReference>
<dbReference type="GO" id="GO:0009252">
    <property type="term" value="P:peptidoglycan biosynthetic process"/>
    <property type="evidence" value="ECO:0007669"/>
    <property type="project" value="UniProtKB-UniPathway"/>
</dbReference>
<accession>A0A3R9LVP9</accession>
<dbReference type="Pfam" id="PF03734">
    <property type="entry name" value="YkuD"/>
    <property type="match status" value="1"/>
</dbReference>
<evidence type="ECO:0000256" key="6">
    <source>
        <dbReference type="ARBA" id="ARBA00023316"/>
    </source>
</evidence>
<comment type="caution">
    <text evidence="10">The sequence shown here is derived from an EMBL/GenBank/DDBJ whole genome shotgun (WGS) entry which is preliminary data.</text>
</comment>
<evidence type="ECO:0000256" key="1">
    <source>
        <dbReference type="ARBA" id="ARBA00004752"/>
    </source>
</evidence>
<comment type="pathway">
    <text evidence="1 7">Cell wall biogenesis; peptidoglycan biosynthesis.</text>
</comment>
<dbReference type="GO" id="GO:0008360">
    <property type="term" value="P:regulation of cell shape"/>
    <property type="evidence" value="ECO:0007669"/>
    <property type="project" value="UniProtKB-UniRule"/>
</dbReference>
<dbReference type="InterPro" id="IPR052905">
    <property type="entry name" value="LD-transpeptidase_YkuD-like"/>
</dbReference>
<dbReference type="EMBL" id="RWIS01000013">
    <property type="protein sequence ID" value="RSK25177.1"/>
    <property type="molecule type" value="Genomic_DNA"/>
</dbReference>
<dbReference type="InterPro" id="IPR005490">
    <property type="entry name" value="LD_TPept_cat_dom"/>
</dbReference>
<dbReference type="Proteomes" id="UP000280066">
    <property type="component" value="Unassembled WGS sequence"/>
</dbReference>
<dbReference type="Pfam" id="PF20142">
    <property type="entry name" value="Scaffold"/>
    <property type="match status" value="1"/>
</dbReference>
<dbReference type="GO" id="GO:0016740">
    <property type="term" value="F:transferase activity"/>
    <property type="evidence" value="ECO:0007669"/>
    <property type="project" value="UniProtKB-KW"/>
</dbReference>
<feature type="active site" description="Proton donor/acceptor" evidence="7">
    <location>
        <position position="388"/>
    </location>
</feature>
<dbReference type="Gene3D" id="2.40.440.10">
    <property type="entry name" value="L,D-transpeptidase catalytic domain-like"/>
    <property type="match status" value="1"/>
</dbReference>
<evidence type="ECO:0000256" key="3">
    <source>
        <dbReference type="ARBA" id="ARBA00022679"/>
    </source>
</evidence>
<sequence length="487" mass="54880">MNWLRSMVRSAVCILLLTGCALSVEAHPGKHSEEAVSAAVLTARASLRSLLDTRKLGPAATYQALGLTGGAVAHTFYARHDFTTHWVEDAGWNSQARQALAVLGRAAEVGLDRNCYAWADLQSLPDSLRLNEASGRGQQLALSELRLTDALLQYLLHLQRGRLQPNTLMQAPTDSVTAVRVAEQLYEALQAPDLSAALLRHQPLGRGYRLLQKAWASALHASAADSLRLMQDTTAGFRRVALNLERLRWEPAADSEYAIVNIPAYRLQLIRNGQVLRTHKVIVGKPDMPTPVLSSRIAVFVVAPEWRVPYSIAVREFLPELQRDPSYLYDNHYRLYDGRGKLINPWRVNWQKMTPEKFAYAIRQRAGTFNALGNVVFYFPNQQTVFLHDTPARSAFTRPDRALSHGCVRVEKPLALAEYLLRRESRAPELTSMFQGVRTHEKQRFDLQRSLPIYLRYYTCETDKGKLVFLPDIYHQDAALALALFAQ</sequence>
<dbReference type="PANTHER" id="PTHR41533">
    <property type="entry name" value="L,D-TRANSPEPTIDASE HI_1667-RELATED"/>
    <property type="match status" value="1"/>
</dbReference>
<dbReference type="GO" id="GO:0004180">
    <property type="term" value="F:carboxypeptidase activity"/>
    <property type="evidence" value="ECO:0007669"/>
    <property type="project" value="UniProtKB-ARBA"/>
</dbReference>
<gene>
    <name evidence="10" type="ORF">EI290_17275</name>
</gene>
<evidence type="ECO:0000313" key="11">
    <source>
        <dbReference type="Proteomes" id="UP000280066"/>
    </source>
</evidence>
<organism evidence="10 11">
    <name type="scientific">Hymenobacter metallilatus</name>
    <dbReference type="NCBI Taxonomy" id="2493666"/>
    <lineage>
        <taxon>Bacteria</taxon>
        <taxon>Pseudomonadati</taxon>
        <taxon>Bacteroidota</taxon>
        <taxon>Cytophagia</taxon>
        <taxon>Cytophagales</taxon>
        <taxon>Hymenobacteraceae</taxon>
        <taxon>Hymenobacter</taxon>
    </lineage>
</organism>
<comment type="similarity">
    <text evidence="2">Belongs to the YkuD family.</text>
</comment>
<proteinExistence type="inferred from homology"/>
<dbReference type="CDD" id="cd16913">
    <property type="entry name" value="YkuD_like"/>
    <property type="match status" value="1"/>
</dbReference>
<dbReference type="AlphaFoldDB" id="A0A3R9LVP9"/>
<dbReference type="InterPro" id="IPR045380">
    <property type="entry name" value="LD_TPept_scaffold_dom"/>
</dbReference>
<name>A0A3R9LVP9_9BACT</name>
<evidence type="ECO:0000256" key="2">
    <source>
        <dbReference type="ARBA" id="ARBA00005992"/>
    </source>
</evidence>
<dbReference type="PROSITE" id="PS51257">
    <property type="entry name" value="PROKAR_LIPOPROTEIN"/>
    <property type="match status" value="1"/>
</dbReference>
<feature type="chain" id="PRO_5018789909" description="L,D-TPase catalytic domain-containing protein" evidence="8">
    <location>
        <begin position="27"/>
        <end position="487"/>
    </location>
</feature>
<protein>
    <recommendedName>
        <fullName evidence="9">L,D-TPase catalytic domain-containing protein</fullName>
    </recommendedName>
</protein>
<evidence type="ECO:0000256" key="4">
    <source>
        <dbReference type="ARBA" id="ARBA00022960"/>
    </source>
</evidence>
<keyword evidence="11" id="KW-1185">Reference proteome</keyword>
<dbReference type="PANTHER" id="PTHR41533:SF2">
    <property type="entry name" value="BLR7131 PROTEIN"/>
    <property type="match status" value="1"/>
</dbReference>
<keyword evidence="4 7" id="KW-0133">Cell shape</keyword>
<feature type="domain" description="L,D-TPase catalytic" evidence="9">
    <location>
        <begin position="256"/>
        <end position="433"/>
    </location>
</feature>
<keyword evidence="3" id="KW-0808">Transferase</keyword>
<keyword evidence="5 7" id="KW-0573">Peptidoglycan synthesis</keyword>
<dbReference type="InterPro" id="IPR038063">
    <property type="entry name" value="Transpep_catalytic_dom"/>
</dbReference>
<feature type="signal peptide" evidence="8">
    <location>
        <begin position="1"/>
        <end position="26"/>
    </location>
</feature>
<dbReference type="OrthoDB" id="9778545at2"/>
<evidence type="ECO:0000256" key="8">
    <source>
        <dbReference type="SAM" id="SignalP"/>
    </source>
</evidence>
<keyword evidence="8" id="KW-0732">Signal</keyword>
<evidence type="ECO:0000259" key="9">
    <source>
        <dbReference type="PROSITE" id="PS52029"/>
    </source>
</evidence>
<evidence type="ECO:0000256" key="5">
    <source>
        <dbReference type="ARBA" id="ARBA00022984"/>
    </source>
</evidence>
<evidence type="ECO:0000313" key="10">
    <source>
        <dbReference type="EMBL" id="RSK25177.1"/>
    </source>
</evidence>
<keyword evidence="6 7" id="KW-0961">Cell wall biogenesis/degradation</keyword>
<reference evidence="10 11" key="1">
    <citation type="submission" date="2018-12" db="EMBL/GenBank/DDBJ databases">
        <authorList>
            <person name="Feng G."/>
            <person name="Zhu H."/>
        </authorList>
    </citation>
    <scope>NUCLEOTIDE SEQUENCE [LARGE SCALE GENOMIC DNA]</scope>
    <source>
        <strain evidence="10 11">9PBR-2</strain>
    </source>
</reference>
<dbReference type="UniPathway" id="UPA00219"/>